<dbReference type="RefSeq" id="WP_271196209.1">
    <property type="nucleotide sequence ID" value="NZ_BSFN01000008.1"/>
</dbReference>
<dbReference type="SUPFAM" id="SSF53850">
    <property type="entry name" value="Periplasmic binding protein-like II"/>
    <property type="match status" value="1"/>
</dbReference>
<keyword evidence="4" id="KW-0571">Peptide transport</keyword>
<dbReference type="GO" id="GO:0030288">
    <property type="term" value="C:outer membrane-bounded periplasmic space"/>
    <property type="evidence" value="ECO:0007669"/>
    <property type="project" value="UniProtKB-ARBA"/>
</dbReference>
<accession>A0A9W6NGG1</accession>
<evidence type="ECO:0000256" key="3">
    <source>
        <dbReference type="ARBA" id="ARBA00022729"/>
    </source>
</evidence>
<gene>
    <name evidence="8" type="ORF">GCM10017655_30900</name>
</gene>
<dbReference type="AlphaFoldDB" id="A0A9W6NGG1"/>
<dbReference type="GO" id="GO:0043190">
    <property type="term" value="C:ATP-binding cassette (ABC) transporter complex"/>
    <property type="evidence" value="ECO:0007669"/>
    <property type="project" value="InterPro"/>
</dbReference>
<dbReference type="InterPro" id="IPR030678">
    <property type="entry name" value="Peptide/Ni-bd"/>
</dbReference>
<evidence type="ECO:0000256" key="5">
    <source>
        <dbReference type="ARBA" id="ARBA00022927"/>
    </source>
</evidence>
<dbReference type="PIRSF" id="PIRSF002741">
    <property type="entry name" value="MppA"/>
    <property type="match status" value="1"/>
</dbReference>
<dbReference type="GO" id="GO:0015833">
    <property type="term" value="P:peptide transport"/>
    <property type="evidence" value="ECO:0007669"/>
    <property type="project" value="UniProtKB-KW"/>
</dbReference>
<protein>
    <submittedName>
        <fullName evidence="8">Peptide ABC transporter substrate-binding protein</fullName>
    </submittedName>
</protein>
<feature type="chain" id="PRO_5040871553" evidence="6">
    <location>
        <begin position="22"/>
        <end position="540"/>
    </location>
</feature>
<reference evidence="8" key="1">
    <citation type="journal article" date="2014" name="Int. J. Syst. Evol. Microbiol.">
        <title>Complete genome sequence of Corynebacterium casei LMG S-19264T (=DSM 44701T), isolated from a smear-ripened cheese.</title>
        <authorList>
            <consortium name="US DOE Joint Genome Institute (JGI-PGF)"/>
            <person name="Walter F."/>
            <person name="Albersmeier A."/>
            <person name="Kalinowski J."/>
            <person name="Ruckert C."/>
        </authorList>
    </citation>
    <scope>NUCLEOTIDE SEQUENCE</scope>
    <source>
        <strain evidence="8">VKM B-2935</strain>
    </source>
</reference>
<dbReference type="GO" id="GO:0015031">
    <property type="term" value="P:protein transport"/>
    <property type="evidence" value="ECO:0007669"/>
    <property type="project" value="UniProtKB-KW"/>
</dbReference>
<comment type="caution">
    <text evidence="8">The sequence shown here is derived from an EMBL/GenBank/DDBJ whole genome shotgun (WGS) entry which is preliminary data.</text>
</comment>
<dbReference type="CDD" id="cd00995">
    <property type="entry name" value="PBP2_NikA_DppA_OppA_like"/>
    <property type="match status" value="1"/>
</dbReference>
<keyword evidence="5" id="KW-0653">Protein transport</keyword>
<comment type="similarity">
    <text evidence="1">Belongs to the bacterial solute-binding protein 5 family.</text>
</comment>
<reference evidence="8" key="2">
    <citation type="submission" date="2023-01" db="EMBL/GenBank/DDBJ databases">
        <authorList>
            <person name="Sun Q."/>
            <person name="Evtushenko L."/>
        </authorList>
    </citation>
    <scope>NUCLEOTIDE SEQUENCE</scope>
    <source>
        <strain evidence="8">VKM B-2935</strain>
    </source>
</reference>
<organism evidence="8 9">
    <name type="scientific">Pseudomonas turukhanskensis</name>
    <dbReference type="NCBI Taxonomy" id="1806536"/>
    <lineage>
        <taxon>Bacteria</taxon>
        <taxon>Pseudomonadati</taxon>
        <taxon>Pseudomonadota</taxon>
        <taxon>Gammaproteobacteria</taxon>
        <taxon>Pseudomonadales</taxon>
        <taxon>Pseudomonadaceae</taxon>
        <taxon>Pseudomonas</taxon>
    </lineage>
</organism>
<evidence type="ECO:0000256" key="1">
    <source>
        <dbReference type="ARBA" id="ARBA00005695"/>
    </source>
</evidence>
<name>A0A9W6NGG1_9PSED</name>
<evidence type="ECO:0000256" key="2">
    <source>
        <dbReference type="ARBA" id="ARBA00022448"/>
    </source>
</evidence>
<evidence type="ECO:0000256" key="4">
    <source>
        <dbReference type="ARBA" id="ARBA00022856"/>
    </source>
</evidence>
<dbReference type="Gene3D" id="3.40.190.10">
    <property type="entry name" value="Periplasmic binding protein-like II"/>
    <property type="match status" value="1"/>
</dbReference>
<feature type="signal peptide" evidence="6">
    <location>
        <begin position="1"/>
        <end position="21"/>
    </location>
</feature>
<keyword evidence="3 6" id="KW-0732">Signal</keyword>
<dbReference type="GO" id="GO:1904680">
    <property type="term" value="F:peptide transmembrane transporter activity"/>
    <property type="evidence" value="ECO:0007669"/>
    <property type="project" value="TreeGrafter"/>
</dbReference>
<dbReference type="Proteomes" id="UP001143328">
    <property type="component" value="Unassembled WGS sequence"/>
</dbReference>
<dbReference type="PANTHER" id="PTHR30290">
    <property type="entry name" value="PERIPLASMIC BINDING COMPONENT OF ABC TRANSPORTER"/>
    <property type="match status" value="1"/>
</dbReference>
<evidence type="ECO:0000256" key="6">
    <source>
        <dbReference type="SAM" id="SignalP"/>
    </source>
</evidence>
<dbReference type="InterPro" id="IPR023765">
    <property type="entry name" value="SBP_5_CS"/>
</dbReference>
<dbReference type="PANTHER" id="PTHR30290:SF9">
    <property type="entry name" value="OLIGOPEPTIDE-BINDING PROTEIN APPA"/>
    <property type="match status" value="1"/>
</dbReference>
<dbReference type="PROSITE" id="PS01040">
    <property type="entry name" value="SBP_BACTERIAL_5"/>
    <property type="match status" value="1"/>
</dbReference>
<dbReference type="Pfam" id="PF00496">
    <property type="entry name" value="SBP_bac_5"/>
    <property type="match status" value="1"/>
</dbReference>
<keyword evidence="9" id="KW-1185">Reference proteome</keyword>
<dbReference type="Gene3D" id="3.10.105.10">
    <property type="entry name" value="Dipeptide-binding Protein, Domain 3"/>
    <property type="match status" value="1"/>
</dbReference>
<keyword evidence="2" id="KW-0813">Transport</keyword>
<dbReference type="InterPro" id="IPR000914">
    <property type="entry name" value="SBP_5_dom"/>
</dbReference>
<sequence>MKRTALSLVIAATLFTGPLLADELVDANAKNGGSVVVTYQNDVATLDPAIGYDWQNWSMIKSLFDGLMDYKPGTTELVKDLAEDYSISADGLVYSFTLKKGVKFHNGREMKASDVKYSLERTVNPKTQSPGSGFFSSIAGYEDVTGGKSETLSGVEATDDYHVKITLSAPNATFLHIMAINFASVVPKEEVEKWGADFGKHPVGTGAYSLGEWKLGQQIVFKKNPAYFHTGLPHLDTITFEVGQDPMVALLRLEKGEVDIAGDGVPPAKFLQFKNDPKFKDRMVVGEQLHTGYLTLKTTLPPFDNLKVRQAVNMAISKDRIVRIINGRATPANQPLPPAMPGYDKAFKGYAYDVEGAKKLLAEAGFAKGFDTELFVMNTEPQPRIAQSIQQDLAKVGIRAQIKSLAQANVIAAGSAKDQAPMVWSGGMGWIADFPDPSNFYGPILGCSGAVDGGWNWSLYCNKKLDADAAKADAMAKPEQSAERIALWSKIFTDVMADAPWVPIFNEQRFTVRSERMAGGNDLYVDPVHVPVNYDHIWVK</sequence>
<dbReference type="InterPro" id="IPR039424">
    <property type="entry name" value="SBP_5"/>
</dbReference>
<evidence type="ECO:0000313" key="8">
    <source>
        <dbReference type="EMBL" id="GLK90028.1"/>
    </source>
</evidence>
<evidence type="ECO:0000259" key="7">
    <source>
        <dbReference type="Pfam" id="PF00496"/>
    </source>
</evidence>
<evidence type="ECO:0000313" key="9">
    <source>
        <dbReference type="Proteomes" id="UP001143328"/>
    </source>
</evidence>
<proteinExistence type="inferred from homology"/>
<dbReference type="EMBL" id="BSFN01000008">
    <property type="protein sequence ID" value="GLK90028.1"/>
    <property type="molecule type" value="Genomic_DNA"/>
</dbReference>
<feature type="domain" description="Solute-binding protein family 5" evidence="7">
    <location>
        <begin position="76"/>
        <end position="450"/>
    </location>
</feature>